<dbReference type="GeneID" id="30963540"/>
<dbReference type="OrthoDB" id="3366546at2759"/>
<evidence type="ECO:0008006" key="3">
    <source>
        <dbReference type="Google" id="ProtNLM"/>
    </source>
</evidence>
<dbReference type="PANTHER" id="PTHR23149">
    <property type="entry name" value="G PATCH DOMAIN CONTAINING PROTEIN"/>
    <property type="match status" value="1"/>
</dbReference>
<dbReference type="GO" id="GO:0042274">
    <property type="term" value="P:ribosomal small subunit biogenesis"/>
    <property type="evidence" value="ECO:0007669"/>
    <property type="project" value="EnsemblFungi"/>
</dbReference>
<dbReference type="FunCoup" id="A0A1D2VPQ3">
    <property type="interactions" value="74"/>
</dbReference>
<dbReference type="Proteomes" id="UP000095038">
    <property type="component" value="Unassembled WGS sequence"/>
</dbReference>
<dbReference type="STRING" id="1344418.A0A1D2VPQ3"/>
<dbReference type="InterPro" id="IPR050656">
    <property type="entry name" value="PINX1"/>
</dbReference>
<reference evidence="2" key="1">
    <citation type="submission" date="2016-05" db="EMBL/GenBank/DDBJ databases">
        <title>Comparative genomics of biotechnologically important yeasts.</title>
        <authorList>
            <consortium name="DOE Joint Genome Institute"/>
            <person name="Riley R."/>
            <person name="Haridas S."/>
            <person name="Wolfe K.H."/>
            <person name="Lopes M.R."/>
            <person name="Hittinger C.T."/>
            <person name="Goker M."/>
            <person name="Salamov A."/>
            <person name="Wisecaver J."/>
            <person name="Long T.M."/>
            <person name="Aerts A.L."/>
            <person name="Barry K."/>
            <person name="Choi C."/>
            <person name="Clum A."/>
            <person name="Coughlan A.Y."/>
            <person name="Deshpande S."/>
            <person name="Douglass A.P."/>
            <person name="Hanson S.J."/>
            <person name="Klenk H.-P."/>
            <person name="Labutti K."/>
            <person name="Lapidus A."/>
            <person name="Lindquist E."/>
            <person name="Lipzen A."/>
            <person name="Meier-Kolthoff J.P."/>
            <person name="Ohm R.A."/>
            <person name="Otillar R.P."/>
            <person name="Pangilinan J."/>
            <person name="Peng Y."/>
            <person name="Rokas A."/>
            <person name="Rosa C.A."/>
            <person name="Scheuner C."/>
            <person name="Sibirny A.A."/>
            <person name="Slot J.C."/>
            <person name="Stielow J.B."/>
            <person name="Sun H."/>
            <person name="Kurtzman C.P."/>
            <person name="Blackwell M."/>
            <person name="Grigoriev I.V."/>
            <person name="Jeffries T.W."/>
        </authorList>
    </citation>
    <scope>NUCLEOTIDE SEQUENCE [LARGE SCALE GENOMIC DNA]</scope>
    <source>
        <strain evidence="2">DSM 1968</strain>
    </source>
</reference>
<name>A0A1D2VPQ3_9ASCO</name>
<dbReference type="InParanoid" id="A0A1D2VPQ3"/>
<gene>
    <name evidence="1" type="ORF">ASCRUDRAFT_25703</name>
</gene>
<evidence type="ECO:0000313" key="1">
    <source>
        <dbReference type="EMBL" id="ODV63591.1"/>
    </source>
</evidence>
<dbReference type="RefSeq" id="XP_020049898.1">
    <property type="nucleotide sequence ID" value="XM_020189904.1"/>
</dbReference>
<accession>A0A1D2VPQ3</accession>
<evidence type="ECO:0000313" key="2">
    <source>
        <dbReference type="Proteomes" id="UP000095038"/>
    </source>
</evidence>
<keyword evidence="2" id="KW-1185">Reference proteome</keyword>
<dbReference type="PANTHER" id="PTHR23149:SF26">
    <property type="entry name" value="PROTEIN TMA23"/>
    <property type="match status" value="1"/>
</dbReference>
<feature type="non-terminal residue" evidence="1">
    <location>
        <position position="109"/>
    </location>
</feature>
<organism evidence="1 2">
    <name type="scientific">Ascoidea rubescens DSM 1968</name>
    <dbReference type="NCBI Taxonomy" id="1344418"/>
    <lineage>
        <taxon>Eukaryota</taxon>
        <taxon>Fungi</taxon>
        <taxon>Dikarya</taxon>
        <taxon>Ascomycota</taxon>
        <taxon>Saccharomycotina</taxon>
        <taxon>Saccharomycetes</taxon>
        <taxon>Ascoideaceae</taxon>
        <taxon>Ascoidea</taxon>
    </lineage>
</organism>
<sequence>MDSVAYLVSYGWKEGEPLKEGGLKKPILVAHKKDRKGLGHKKNDPDNWWERLFDGQLKSLELNVSADSKTGNEEISFKQNEYQASSMEKSSNPLYTKWFVKGEGLKGTL</sequence>
<proteinExistence type="predicted"/>
<dbReference type="EMBL" id="KV454475">
    <property type="protein sequence ID" value="ODV63591.1"/>
    <property type="molecule type" value="Genomic_DNA"/>
</dbReference>
<dbReference type="GO" id="GO:0005730">
    <property type="term" value="C:nucleolus"/>
    <property type="evidence" value="ECO:0007669"/>
    <property type="project" value="EnsemblFungi"/>
</dbReference>
<dbReference type="AlphaFoldDB" id="A0A1D2VPQ3"/>
<protein>
    <recommendedName>
        <fullName evidence="3">G-patch domain-containing protein</fullName>
    </recommendedName>
</protein>